<feature type="compositionally biased region" description="Low complexity" evidence="2">
    <location>
        <begin position="55"/>
        <end position="69"/>
    </location>
</feature>
<dbReference type="InterPro" id="IPR009348">
    <property type="entry name" value="NPR2-like"/>
</dbReference>
<dbReference type="PANTHER" id="PTHR12991">
    <property type="entry name" value="NITROGEN PERMEASE REGULATOR 2/TUMOR SUPPRESSOR CANDIDATE 4"/>
    <property type="match status" value="1"/>
</dbReference>
<dbReference type="EMBL" id="LN483166">
    <property type="protein sequence ID" value="CED84605.1"/>
    <property type="molecule type" value="Genomic_DNA"/>
</dbReference>
<sequence>MDTDESFIPRIIGLFYAEMVPAQSGGSRVIYQVPNNLISTSTSAHTARVGGPGDMSGSLSSLPSVTSESAPFTPQPNRSTSRVRSQRTRSPGTSPMAAPSITSTSNPTHKSARRPLLKFDPIAEYIVPHSALCNKLVTVTSGPYKVMGFPVCQLDTPDRKKGYDRGQFKWNVCWVFDRWKYQGGEFDAVVRKTARVLSEMEAESSFLSSSETTYKIYSILEQLFEDLNSYGETSIPIDQSNSIEIKIFPQLPNPVAVEDWHVPLPLIDLEKMKEPNWDLALLKIVPHIDGIAHVKKIAAAADVSTYYAKIGIEHLMYYEACMLVDIFQFANMYTIKPAIAQLAEVDHVILECAPYCMKDPDGVMPPWPTLLKLYAALRPGLTLSDWSELHNVSSLGIDIRRFVSFGVIKGILRRVHRWPVFIQPGFTPSNTDPFFDESETPMGPGSPRTIPGGIVGTGTITSTGTSGLPKQPSTDGFNSSGISGRSLSLPASQGRSVGSLRGSQGRSRMKLMDEFEDPWGSFGYPAGLTIDHLDGDHNSDQLCVELGIPWGGERGLEKALEAFGKVNGGTIALIYR</sequence>
<protein>
    <submittedName>
        <fullName evidence="3">Nitrogen permease regulator NLRG/NPR2</fullName>
    </submittedName>
</protein>
<accession>A0A0F7SVM0</accession>
<proteinExistence type="inferred from homology"/>
<feature type="region of interest" description="Disordered" evidence="2">
    <location>
        <begin position="43"/>
        <end position="112"/>
    </location>
</feature>
<name>A0A0F7SVM0_PHARH</name>
<organism evidence="3">
    <name type="scientific">Phaffia rhodozyma</name>
    <name type="common">Yeast</name>
    <name type="synonym">Xanthophyllomyces dendrorhous</name>
    <dbReference type="NCBI Taxonomy" id="264483"/>
    <lineage>
        <taxon>Eukaryota</taxon>
        <taxon>Fungi</taxon>
        <taxon>Dikarya</taxon>
        <taxon>Basidiomycota</taxon>
        <taxon>Agaricomycotina</taxon>
        <taxon>Tremellomycetes</taxon>
        <taxon>Cystofilobasidiales</taxon>
        <taxon>Mrakiaceae</taxon>
        <taxon>Phaffia</taxon>
    </lineage>
</organism>
<dbReference type="AlphaFoldDB" id="A0A0F7SVM0"/>
<dbReference type="PANTHER" id="PTHR12991:SF10">
    <property type="entry name" value="GATOR COMPLEX PROTEIN NPRL2"/>
    <property type="match status" value="1"/>
</dbReference>
<feature type="compositionally biased region" description="Polar residues" evidence="2">
    <location>
        <begin position="100"/>
        <end position="109"/>
    </location>
</feature>
<dbReference type="GO" id="GO:0005774">
    <property type="term" value="C:vacuolar membrane"/>
    <property type="evidence" value="ECO:0007669"/>
    <property type="project" value="TreeGrafter"/>
</dbReference>
<dbReference type="Pfam" id="PF06218">
    <property type="entry name" value="NPR2"/>
    <property type="match status" value="2"/>
</dbReference>
<dbReference type="GO" id="GO:1990130">
    <property type="term" value="C:GATOR1 complex"/>
    <property type="evidence" value="ECO:0007669"/>
    <property type="project" value="TreeGrafter"/>
</dbReference>
<comment type="similarity">
    <text evidence="1">Belongs to the NPR2 family.</text>
</comment>
<evidence type="ECO:0000256" key="1">
    <source>
        <dbReference type="ARBA" id="ARBA00008433"/>
    </source>
</evidence>
<evidence type="ECO:0000256" key="2">
    <source>
        <dbReference type="SAM" id="MobiDB-lite"/>
    </source>
</evidence>
<feature type="region of interest" description="Disordered" evidence="2">
    <location>
        <begin position="463"/>
        <end position="505"/>
    </location>
</feature>
<feature type="compositionally biased region" description="Polar residues" evidence="2">
    <location>
        <begin position="471"/>
        <end position="505"/>
    </location>
</feature>
<reference evidence="3" key="1">
    <citation type="submission" date="2014-08" db="EMBL/GenBank/DDBJ databases">
        <authorList>
            <person name="Sharma Rahul"/>
            <person name="Thines Marco"/>
        </authorList>
    </citation>
    <scope>NUCLEOTIDE SEQUENCE</scope>
</reference>
<dbReference type="GO" id="GO:1904262">
    <property type="term" value="P:negative regulation of TORC1 signaling"/>
    <property type="evidence" value="ECO:0007669"/>
    <property type="project" value="TreeGrafter"/>
</dbReference>
<dbReference type="GO" id="GO:0010508">
    <property type="term" value="P:positive regulation of autophagy"/>
    <property type="evidence" value="ECO:0007669"/>
    <property type="project" value="TreeGrafter"/>
</dbReference>
<dbReference type="GO" id="GO:0005096">
    <property type="term" value="F:GTPase activator activity"/>
    <property type="evidence" value="ECO:0007669"/>
    <property type="project" value="TreeGrafter"/>
</dbReference>
<evidence type="ECO:0000313" key="3">
    <source>
        <dbReference type="EMBL" id="CED84605.1"/>
    </source>
</evidence>